<evidence type="ECO:0000259" key="16">
    <source>
        <dbReference type="PROSITE" id="PS50112"/>
    </source>
</evidence>
<dbReference type="OrthoDB" id="8552871at2"/>
<dbReference type="FunFam" id="1.10.287.130:FF:000002">
    <property type="entry name" value="Two-component osmosensing histidine kinase"/>
    <property type="match status" value="1"/>
</dbReference>
<dbReference type="InterPro" id="IPR013767">
    <property type="entry name" value="PAS_fold"/>
</dbReference>
<dbReference type="NCBIfam" id="TIGR00229">
    <property type="entry name" value="sensory_box"/>
    <property type="match status" value="1"/>
</dbReference>
<dbReference type="InterPro" id="IPR036890">
    <property type="entry name" value="HATPase_C_sf"/>
</dbReference>
<keyword evidence="3 13" id="KW-0597">Phosphoprotein</keyword>
<dbReference type="Proteomes" id="UP000241193">
    <property type="component" value="Unassembled WGS sequence"/>
</dbReference>
<dbReference type="SMART" id="SM00448">
    <property type="entry name" value="REC"/>
    <property type="match status" value="1"/>
</dbReference>
<dbReference type="Gene3D" id="3.40.50.2300">
    <property type="match status" value="1"/>
</dbReference>
<dbReference type="SUPFAM" id="SSF52172">
    <property type="entry name" value="CheY-like"/>
    <property type="match status" value="1"/>
</dbReference>
<feature type="domain" description="PAS" evidence="16">
    <location>
        <begin position="165"/>
        <end position="235"/>
    </location>
</feature>
<dbReference type="GO" id="GO:0006355">
    <property type="term" value="P:regulation of DNA-templated transcription"/>
    <property type="evidence" value="ECO:0007669"/>
    <property type="project" value="InterPro"/>
</dbReference>
<dbReference type="PRINTS" id="PR00344">
    <property type="entry name" value="BCTRLSENSOR"/>
</dbReference>
<dbReference type="InterPro" id="IPR011006">
    <property type="entry name" value="CheY-like_superfamily"/>
</dbReference>
<evidence type="ECO:0000313" key="18">
    <source>
        <dbReference type="Proteomes" id="UP000241193"/>
    </source>
</evidence>
<name>A0A2T4IGX9_9RHOO</name>
<evidence type="ECO:0000259" key="14">
    <source>
        <dbReference type="PROSITE" id="PS50109"/>
    </source>
</evidence>
<dbReference type="EMBL" id="PZKC01000004">
    <property type="protein sequence ID" value="PTD97025.1"/>
    <property type="molecule type" value="Genomic_DNA"/>
</dbReference>
<dbReference type="EC" id="2.7.13.3" evidence="2"/>
<dbReference type="GO" id="GO:0000155">
    <property type="term" value="F:phosphorelay sensor kinase activity"/>
    <property type="evidence" value="ECO:0007669"/>
    <property type="project" value="InterPro"/>
</dbReference>
<gene>
    <name evidence="17" type="ORF">C8261_06420</name>
</gene>
<dbReference type="PROSITE" id="PS50109">
    <property type="entry name" value="HIS_KIN"/>
    <property type="match status" value="1"/>
</dbReference>
<evidence type="ECO:0000256" key="6">
    <source>
        <dbReference type="ARBA" id="ARBA00022777"/>
    </source>
</evidence>
<dbReference type="PROSITE" id="PS50112">
    <property type="entry name" value="PAS"/>
    <property type="match status" value="1"/>
</dbReference>
<dbReference type="SMART" id="SM00091">
    <property type="entry name" value="PAS"/>
    <property type="match status" value="1"/>
</dbReference>
<dbReference type="GO" id="GO:0005524">
    <property type="term" value="F:ATP binding"/>
    <property type="evidence" value="ECO:0007669"/>
    <property type="project" value="UniProtKB-KW"/>
</dbReference>
<dbReference type="InterPro" id="IPR003661">
    <property type="entry name" value="HisK_dim/P_dom"/>
</dbReference>
<feature type="domain" description="Histidine kinase" evidence="14">
    <location>
        <begin position="309"/>
        <end position="530"/>
    </location>
</feature>
<evidence type="ECO:0000256" key="12">
    <source>
        <dbReference type="ARBA" id="ARBA00070152"/>
    </source>
</evidence>
<evidence type="ECO:0000256" key="9">
    <source>
        <dbReference type="ARBA" id="ARBA00058004"/>
    </source>
</evidence>
<feature type="domain" description="Response regulatory" evidence="15">
    <location>
        <begin position="561"/>
        <end position="680"/>
    </location>
</feature>
<dbReference type="Pfam" id="PF02518">
    <property type="entry name" value="HATPase_c"/>
    <property type="match status" value="1"/>
</dbReference>
<dbReference type="InterPro" id="IPR005467">
    <property type="entry name" value="His_kinase_dom"/>
</dbReference>
<dbReference type="SMART" id="SM00387">
    <property type="entry name" value="HATPase_c"/>
    <property type="match status" value="1"/>
</dbReference>
<sequence>MPMPPLANQSLALVALQYELALLIGQELRLGPMLRRFFPPALKLLGCRAAHVWLDEKDGEEPVHRFAYPLRESTLLASDPTLLAAMRHYAADRQPSACVTGPDHSHTHFMALPGIGLCALVRPGRPIDDSIIAALEPIFARLATACRACINHESTEQLRALAAENEVRLRTVLETVGEVIFQTDWAGRMHFVNTAWGRITGFTHSDTVGQPLESFFHAEDAAAALPLLDAVRQGERSTTRFETRLRTAGTQRPWVSVQVRRRDNIGALDSGLIGTMTDISEQRQMIDELVQARASAEAASEAKSAFVANMSHEIRTPMNGIIGLAQLTLEETLPDAVRRNLQMILGSAEHLLTIINDILDFSKIEAGRLEFADDSFDLAALLRSSLASFDLAAQRKGLQLALELDPRLPPQVRGDPARLRQVLMNLLGNAVKFTARGSVRLLGELGEIAAGHCALRFTVVDTGIGIAADKQAHIFEPFAQADASINRAYGGTGLGLTISRRLVEMMGGTLDFDSTPGQGSRFSFCARFALAERGSAALPATVSPPPATTPAAPATRTRSLNILVAEDNEINRRLMDSLLRKLGHQVSFAHDGTAAVQAFKDGPFDLVLMDMQMPVLDGIAATRAIRSHEQDSGATPTPIVALTANAMQGDRERCLAAGMDDYLAKPLRRAELERVLDAIAGPAD</sequence>
<evidence type="ECO:0000259" key="15">
    <source>
        <dbReference type="PROSITE" id="PS50110"/>
    </source>
</evidence>
<dbReference type="SUPFAM" id="SSF55874">
    <property type="entry name" value="ATPase domain of HSP90 chaperone/DNA topoisomerase II/histidine kinase"/>
    <property type="match status" value="1"/>
</dbReference>
<evidence type="ECO:0000313" key="17">
    <source>
        <dbReference type="EMBL" id="PTD97025.1"/>
    </source>
</evidence>
<evidence type="ECO:0000256" key="8">
    <source>
        <dbReference type="ARBA" id="ARBA00023012"/>
    </source>
</evidence>
<comment type="caution">
    <text evidence="17">The sequence shown here is derived from an EMBL/GenBank/DDBJ whole genome shotgun (WGS) entry which is preliminary data.</text>
</comment>
<dbReference type="SMART" id="SM00388">
    <property type="entry name" value="HisKA"/>
    <property type="match status" value="1"/>
</dbReference>
<keyword evidence="5" id="KW-0547">Nucleotide-binding</keyword>
<dbReference type="CDD" id="cd16922">
    <property type="entry name" value="HATPase_EvgS-ArcB-TorS-like"/>
    <property type="match status" value="1"/>
</dbReference>
<comment type="subunit">
    <text evidence="10">At low DSF concentrations, interacts with RpfF.</text>
</comment>
<dbReference type="Pfam" id="PF00512">
    <property type="entry name" value="HisKA"/>
    <property type="match status" value="1"/>
</dbReference>
<accession>A0A2T4IGX9</accession>
<dbReference type="Pfam" id="PF00072">
    <property type="entry name" value="Response_reg"/>
    <property type="match status" value="1"/>
</dbReference>
<dbReference type="Gene3D" id="1.10.287.130">
    <property type="match status" value="1"/>
</dbReference>
<dbReference type="InterPro" id="IPR000014">
    <property type="entry name" value="PAS"/>
</dbReference>
<feature type="modified residue" description="4-aspartylphosphate" evidence="13">
    <location>
        <position position="610"/>
    </location>
</feature>
<evidence type="ECO:0000256" key="4">
    <source>
        <dbReference type="ARBA" id="ARBA00022679"/>
    </source>
</evidence>
<dbReference type="Gene3D" id="3.30.450.20">
    <property type="entry name" value="PAS domain"/>
    <property type="match status" value="1"/>
</dbReference>
<evidence type="ECO:0000256" key="7">
    <source>
        <dbReference type="ARBA" id="ARBA00022840"/>
    </source>
</evidence>
<dbReference type="InterPro" id="IPR036097">
    <property type="entry name" value="HisK_dim/P_sf"/>
</dbReference>
<evidence type="ECO:0000256" key="2">
    <source>
        <dbReference type="ARBA" id="ARBA00012438"/>
    </source>
</evidence>
<evidence type="ECO:0000256" key="5">
    <source>
        <dbReference type="ARBA" id="ARBA00022741"/>
    </source>
</evidence>
<dbReference type="InterPro" id="IPR003594">
    <property type="entry name" value="HATPase_dom"/>
</dbReference>
<comment type="function">
    <text evidence="9">Member of the two-component regulatory system BvgS/BvgA. Phosphorylates BvgA via a four-step phosphorelay in response to environmental signals.</text>
</comment>
<proteinExistence type="predicted"/>
<evidence type="ECO:0000256" key="3">
    <source>
        <dbReference type="ARBA" id="ARBA00022553"/>
    </source>
</evidence>
<dbReference type="Gene3D" id="3.30.565.10">
    <property type="entry name" value="Histidine kinase-like ATPase, C-terminal domain"/>
    <property type="match status" value="1"/>
</dbReference>
<dbReference type="SUPFAM" id="SSF55785">
    <property type="entry name" value="PYP-like sensor domain (PAS domain)"/>
    <property type="match status" value="1"/>
</dbReference>
<dbReference type="CDD" id="cd00130">
    <property type="entry name" value="PAS"/>
    <property type="match status" value="1"/>
</dbReference>
<dbReference type="InterPro" id="IPR004358">
    <property type="entry name" value="Sig_transdc_His_kin-like_C"/>
</dbReference>
<evidence type="ECO:0000256" key="11">
    <source>
        <dbReference type="ARBA" id="ARBA00068150"/>
    </source>
</evidence>
<dbReference type="FunFam" id="3.30.565.10:FF:000010">
    <property type="entry name" value="Sensor histidine kinase RcsC"/>
    <property type="match status" value="1"/>
</dbReference>
<evidence type="ECO:0000256" key="1">
    <source>
        <dbReference type="ARBA" id="ARBA00000085"/>
    </source>
</evidence>
<organism evidence="17 18">
    <name type="scientific">Pseudothauera lacus</name>
    <dbReference type="NCBI Taxonomy" id="2136175"/>
    <lineage>
        <taxon>Bacteria</taxon>
        <taxon>Pseudomonadati</taxon>
        <taxon>Pseudomonadota</taxon>
        <taxon>Betaproteobacteria</taxon>
        <taxon>Rhodocyclales</taxon>
        <taxon>Zoogloeaceae</taxon>
        <taxon>Pseudothauera</taxon>
    </lineage>
</organism>
<keyword evidence="6 17" id="KW-0418">Kinase</keyword>
<dbReference type="AlphaFoldDB" id="A0A2T4IGX9"/>
<reference evidence="17 18" key="1">
    <citation type="submission" date="2018-03" db="EMBL/GenBank/DDBJ databases">
        <authorList>
            <person name="Keele B.F."/>
        </authorList>
    </citation>
    <scope>NUCLEOTIDE SEQUENCE [LARGE SCALE GENOMIC DNA]</scope>
    <source>
        <strain evidence="17 18">D20</strain>
    </source>
</reference>
<protein>
    <recommendedName>
        <fullName evidence="11">Sensory/regulatory protein RpfC</fullName>
        <ecNumber evidence="2">2.7.13.3</ecNumber>
    </recommendedName>
    <alternativeName>
        <fullName evidence="12">Virulence sensor protein BvgS</fullName>
    </alternativeName>
</protein>
<dbReference type="PANTHER" id="PTHR45339:SF1">
    <property type="entry name" value="HYBRID SIGNAL TRANSDUCTION HISTIDINE KINASE J"/>
    <property type="match status" value="1"/>
</dbReference>
<evidence type="ECO:0000256" key="13">
    <source>
        <dbReference type="PROSITE-ProRule" id="PRU00169"/>
    </source>
</evidence>
<dbReference type="CDD" id="cd17546">
    <property type="entry name" value="REC_hyHK_CKI1_RcsC-like"/>
    <property type="match status" value="1"/>
</dbReference>
<evidence type="ECO:0000256" key="10">
    <source>
        <dbReference type="ARBA" id="ARBA00064003"/>
    </source>
</evidence>
<dbReference type="CDD" id="cd00082">
    <property type="entry name" value="HisKA"/>
    <property type="match status" value="1"/>
</dbReference>
<dbReference type="PANTHER" id="PTHR45339">
    <property type="entry name" value="HYBRID SIGNAL TRANSDUCTION HISTIDINE KINASE J"/>
    <property type="match status" value="1"/>
</dbReference>
<keyword evidence="18" id="KW-1185">Reference proteome</keyword>
<dbReference type="SUPFAM" id="SSF47384">
    <property type="entry name" value="Homodimeric domain of signal transducing histidine kinase"/>
    <property type="match status" value="1"/>
</dbReference>
<keyword evidence="7" id="KW-0067">ATP-binding</keyword>
<dbReference type="InterPro" id="IPR035965">
    <property type="entry name" value="PAS-like_dom_sf"/>
</dbReference>
<dbReference type="InterPro" id="IPR001789">
    <property type="entry name" value="Sig_transdc_resp-reg_receiver"/>
</dbReference>
<reference evidence="17 18" key="2">
    <citation type="submission" date="2018-04" db="EMBL/GenBank/DDBJ databases">
        <title>Thauera lacus sp. nov., isolated from an saline lake in Inner Mongolia, China.</title>
        <authorList>
            <person name="Liang Q.-Y."/>
        </authorList>
    </citation>
    <scope>NUCLEOTIDE SEQUENCE [LARGE SCALE GENOMIC DNA]</scope>
    <source>
        <strain evidence="17 18">D20</strain>
    </source>
</reference>
<dbReference type="PROSITE" id="PS50110">
    <property type="entry name" value="RESPONSE_REGULATORY"/>
    <property type="match status" value="1"/>
</dbReference>
<keyword evidence="8" id="KW-0902">Two-component regulatory system</keyword>
<dbReference type="Pfam" id="PF00989">
    <property type="entry name" value="PAS"/>
    <property type="match status" value="1"/>
</dbReference>
<keyword evidence="4" id="KW-0808">Transferase</keyword>
<comment type="catalytic activity">
    <reaction evidence="1">
        <text>ATP + protein L-histidine = ADP + protein N-phospho-L-histidine.</text>
        <dbReference type="EC" id="2.7.13.3"/>
    </reaction>
</comment>